<dbReference type="InterPro" id="IPR036259">
    <property type="entry name" value="MFS_trans_sf"/>
</dbReference>
<dbReference type="InterPro" id="IPR011701">
    <property type="entry name" value="MFS"/>
</dbReference>
<dbReference type="GO" id="GO:0005886">
    <property type="term" value="C:plasma membrane"/>
    <property type="evidence" value="ECO:0007669"/>
    <property type="project" value="UniProtKB-SubCell"/>
</dbReference>
<feature type="transmembrane region" description="Helical" evidence="6">
    <location>
        <begin position="391"/>
        <end position="410"/>
    </location>
</feature>
<feature type="compositionally biased region" description="Low complexity" evidence="5">
    <location>
        <begin position="97"/>
        <end position="110"/>
    </location>
</feature>
<feature type="transmembrane region" description="Helical" evidence="6">
    <location>
        <begin position="326"/>
        <end position="346"/>
    </location>
</feature>
<keyword evidence="4 6" id="KW-0472">Membrane</keyword>
<evidence type="ECO:0000256" key="3">
    <source>
        <dbReference type="ARBA" id="ARBA00022989"/>
    </source>
</evidence>
<feature type="transmembrane region" description="Helical" evidence="6">
    <location>
        <begin position="122"/>
        <end position="143"/>
    </location>
</feature>
<comment type="subcellular location">
    <subcellularLocation>
        <location evidence="1">Cell membrane</location>
        <topology evidence="1">Multi-pass membrane protein</topology>
    </subcellularLocation>
</comment>
<evidence type="ECO:0000256" key="5">
    <source>
        <dbReference type="SAM" id="MobiDB-lite"/>
    </source>
</evidence>
<dbReference type="Gene3D" id="1.20.1250.20">
    <property type="entry name" value="MFS general substrate transporter like domains"/>
    <property type="match status" value="2"/>
</dbReference>
<feature type="transmembrane region" description="Helical" evidence="6">
    <location>
        <begin position="245"/>
        <end position="270"/>
    </location>
</feature>
<dbReference type="GO" id="GO:0046943">
    <property type="term" value="F:carboxylic acid transmembrane transporter activity"/>
    <property type="evidence" value="ECO:0007669"/>
    <property type="project" value="TreeGrafter"/>
</dbReference>
<dbReference type="Pfam" id="PF07690">
    <property type="entry name" value="MFS_1"/>
    <property type="match status" value="1"/>
</dbReference>
<evidence type="ECO:0000256" key="6">
    <source>
        <dbReference type="SAM" id="Phobius"/>
    </source>
</evidence>
<gene>
    <name evidence="8" type="ORF">OG626_33015</name>
</gene>
<dbReference type="PROSITE" id="PS00217">
    <property type="entry name" value="SUGAR_TRANSPORT_2"/>
    <property type="match status" value="1"/>
</dbReference>
<dbReference type="EMBL" id="CP109535">
    <property type="protein sequence ID" value="WTY99381.1"/>
    <property type="molecule type" value="Genomic_DNA"/>
</dbReference>
<dbReference type="InterPro" id="IPR005829">
    <property type="entry name" value="Sugar_transporter_CS"/>
</dbReference>
<dbReference type="PANTHER" id="PTHR23508">
    <property type="entry name" value="CARBOXYLIC ACID TRANSPORTER PROTEIN HOMOLOG"/>
    <property type="match status" value="1"/>
</dbReference>
<feature type="transmembrane region" description="Helical" evidence="6">
    <location>
        <begin position="211"/>
        <end position="233"/>
    </location>
</feature>
<evidence type="ECO:0000259" key="7">
    <source>
        <dbReference type="PROSITE" id="PS50850"/>
    </source>
</evidence>
<evidence type="ECO:0000256" key="4">
    <source>
        <dbReference type="ARBA" id="ARBA00023136"/>
    </source>
</evidence>
<evidence type="ECO:0000256" key="2">
    <source>
        <dbReference type="ARBA" id="ARBA00022692"/>
    </source>
</evidence>
<organism evidence="8">
    <name type="scientific">Streptomyces sp. NBC_01401</name>
    <dbReference type="NCBI Taxonomy" id="2903854"/>
    <lineage>
        <taxon>Bacteria</taxon>
        <taxon>Bacillati</taxon>
        <taxon>Actinomycetota</taxon>
        <taxon>Actinomycetes</taxon>
        <taxon>Kitasatosporales</taxon>
        <taxon>Streptomycetaceae</taxon>
        <taxon>Streptomyces</taxon>
    </lineage>
</organism>
<dbReference type="PANTHER" id="PTHR23508:SF10">
    <property type="entry name" value="CARBOXYLIC ACID TRANSPORTER PROTEIN HOMOLOG"/>
    <property type="match status" value="1"/>
</dbReference>
<name>A0AAU3H4M1_9ACTN</name>
<sequence>MTPPEPGHGPLLSGVAPGPPAEPSAALIPRPLMFWTGVALTCAGVGQHLWMFIDSASMGFHMAMMGMSWVMWGAMAGIVVGVVLSGFAVMQRPGAVPAAAPTSIPAPAQARTSPSSRDRRRLIAVLSFALMVDQMKPATLAFIQPGMRAEFHLSASEVAWLPTVALSGTVLGSLVWGRAADRIGRRATILIASLLFLGTTVCGAMPTFGGILVMCALMGMAAGGMLPVVYALMTESLPPGRRAAIMVLQAGLTTTGGYMAAAGLAAVLIPLTGWRVLWFAQLPLVLLLIALNRWIPESAAFTARQSQPRHVPASTLFRRPQTAKTLVVSGYALAWGLVYWGFITFLPSQLESSGRHGMSAATLLFISSLLSIPTCVVAAWLYMRWSARGTMVVYASLTVAALLVLAVVGMDGNRSVLLTAVMLLFAGTAGVIALIGPYTAEIYPMAIRGTAGGWAAAVGKSGGAFGPPLIAQVLSAPGGMRTAAVFVALPMGLAGIAVAVRGSSRPDAAQDEGDIRLNAELDDLVRGEAVAADGATTTTPLSGKGDE</sequence>
<dbReference type="PROSITE" id="PS50850">
    <property type="entry name" value="MFS"/>
    <property type="match status" value="1"/>
</dbReference>
<feature type="transmembrane region" description="Helical" evidence="6">
    <location>
        <begin position="188"/>
        <end position="205"/>
    </location>
</feature>
<proteinExistence type="predicted"/>
<feature type="transmembrane region" description="Helical" evidence="6">
    <location>
        <begin position="416"/>
        <end position="438"/>
    </location>
</feature>
<evidence type="ECO:0000313" key="8">
    <source>
        <dbReference type="EMBL" id="WTY99381.1"/>
    </source>
</evidence>
<dbReference type="PRINTS" id="PR00173">
    <property type="entry name" value="EDTRNSPORT"/>
</dbReference>
<feature type="transmembrane region" description="Helical" evidence="6">
    <location>
        <begin position="32"/>
        <end position="53"/>
    </location>
</feature>
<accession>A0AAU3H4M1</accession>
<feature type="transmembrane region" description="Helical" evidence="6">
    <location>
        <begin position="158"/>
        <end position="176"/>
    </location>
</feature>
<feature type="transmembrane region" description="Helical" evidence="6">
    <location>
        <begin position="358"/>
        <end position="382"/>
    </location>
</feature>
<dbReference type="SUPFAM" id="SSF103473">
    <property type="entry name" value="MFS general substrate transporter"/>
    <property type="match status" value="1"/>
</dbReference>
<evidence type="ECO:0000256" key="1">
    <source>
        <dbReference type="ARBA" id="ARBA00004651"/>
    </source>
</evidence>
<dbReference type="CDD" id="cd17316">
    <property type="entry name" value="MFS_SV2_like"/>
    <property type="match status" value="1"/>
</dbReference>
<dbReference type="AlphaFoldDB" id="A0AAU3H4M1"/>
<feature type="transmembrane region" description="Helical" evidence="6">
    <location>
        <begin position="69"/>
        <end position="89"/>
    </location>
</feature>
<dbReference type="InterPro" id="IPR020846">
    <property type="entry name" value="MFS_dom"/>
</dbReference>
<feature type="region of interest" description="Disordered" evidence="5">
    <location>
        <begin position="97"/>
        <end position="116"/>
    </location>
</feature>
<feature type="domain" description="Major facilitator superfamily (MFS) profile" evidence="7">
    <location>
        <begin position="122"/>
        <end position="507"/>
    </location>
</feature>
<feature type="transmembrane region" description="Helical" evidence="6">
    <location>
        <begin position="276"/>
        <end position="295"/>
    </location>
</feature>
<keyword evidence="3 6" id="KW-1133">Transmembrane helix</keyword>
<keyword evidence="2 6" id="KW-0812">Transmembrane</keyword>
<protein>
    <submittedName>
        <fullName evidence="8">MFS transporter</fullName>
    </submittedName>
</protein>
<reference evidence="8" key="1">
    <citation type="submission" date="2022-10" db="EMBL/GenBank/DDBJ databases">
        <title>The complete genomes of actinobacterial strains from the NBC collection.</title>
        <authorList>
            <person name="Joergensen T.S."/>
            <person name="Alvarez Arevalo M."/>
            <person name="Sterndorff E.B."/>
            <person name="Faurdal D."/>
            <person name="Vuksanovic O."/>
            <person name="Mourched A.-S."/>
            <person name="Charusanti P."/>
            <person name="Shaw S."/>
            <person name="Blin K."/>
            <person name="Weber T."/>
        </authorList>
    </citation>
    <scope>NUCLEOTIDE SEQUENCE</scope>
    <source>
        <strain evidence="8">NBC_01401</strain>
    </source>
</reference>